<sequence length="124" mass="13627">DSPRARSPSTRRAPRRPTRRPVRPSPTSPRPSPRLTRRRRDAPSQRTARRCSPSSRRVLAASANSTSGRGGCLPNRCISTELSTVFAPRCILWNSCPVCKSSLRHAHANRHARTSDGLSGPGRP</sequence>
<accession>A0A0D3J495</accession>
<dbReference type="AlphaFoldDB" id="A0A0D3J495"/>
<feature type="compositionally biased region" description="Low complexity" evidence="1">
    <location>
        <begin position="1"/>
        <end position="11"/>
    </location>
</feature>
<evidence type="ECO:0000256" key="1">
    <source>
        <dbReference type="SAM" id="MobiDB-lite"/>
    </source>
</evidence>
<dbReference type="KEGG" id="ehx:EMIHUDRAFT_349990"/>
<keyword evidence="3" id="KW-1185">Reference proteome</keyword>
<proteinExistence type="predicted"/>
<dbReference type="HOGENOM" id="CLU_2009938_0_0_1"/>
<dbReference type="EnsemblProtists" id="EOD18330">
    <property type="protein sequence ID" value="EOD18330"/>
    <property type="gene ID" value="EMIHUDRAFT_349990"/>
</dbReference>
<reference evidence="3" key="1">
    <citation type="journal article" date="2013" name="Nature">
        <title>Pan genome of the phytoplankton Emiliania underpins its global distribution.</title>
        <authorList>
            <person name="Read B.A."/>
            <person name="Kegel J."/>
            <person name="Klute M.J."/>
            <person name="Kuo A."/>
            <person name="Lefebvre S.C."/>
            <person name="Maumus F."/>
            <person name="Mayer C."/>
            <person name="Miller J."/>
            <person name="Monier A."/>
            <person name="Salamov A."/>
            <person name="Young J."/>
            <person name="Aguilar M."/>
            <person name="Claverie J.M."/>
            <person name="Frickenhaus S."/>
            <person name="Gonzalez K."/>
            <person name="Herman E.K."/>
            <person name="Lin Y.C."/>
            <person name="Napier J."/>
            <person name="Ogata H."/>
            <person name="Sarno A.F."/>
            <person name="Shmutz J."/>
            <person name="Schroeder D."/>
            <person name="de Vargas C."/>
            <person name="Verret F."/>
            <person name="von Dassow P."/>
            <person name="Valentin K."/>
            <person name="Van de Peer Y."/>
            <person name="Wheeler G."/>
            <person name="Dacks J.B."/>
            <person name="Delwiche C.F."/>
            <person name="Dyhrman S.T."/>
            <person name="Glockner G."/>
            <person name="John U."/>
            <person name="Richards T."/>
            <person name="Worden A.Z."/>
            <person name="Zhang X."/>
            <person name="Grigoriev I.V."/>
            <person name="Allen A.E."/>
            <person name="Bidle K."/>
            <person name="Borodovsky M."/>
            <person name="Bowler C."/>
            <person name="Brownlee C."/>
            <person name="Cock J.M."/>
            <person name="Elias M."/>
            <person name="Gladyshev V.N."/>
            <person name="Groth M."/>
            <person name="Guda C."/>
            <person name="Hadaegh A."/>
            <person name="Iglesias-Rodriguez M.D."/>
            <person name="Jenkins J."/>
            <person name="Jones B.M."/>
            <person name="Lawson T."/>
            <person name="Leese F."/>
            <person name="Lindquist E."/>
            <person name="Lobanov A."/>
            <person name="Lomsadze A."/>
            <person name="Malik S.B."/>
            <person name="Marsh M.E."/>
            <person name="Mackinder L."/>
            <person name="Mock T."/>
            <person name="Mueller-Roeber B."/>
            <person name="Pagarete A."/>
            <person name="Parker M."/>
            <person name="Probert I."/>
            <person name="Quesneville H."/>
            <person name="Raines C."/>
            <person name="Rensing S.A."/>
            <person name="Riano-Pachon D.M."/>
            <person name="Richier S."/>
            <person name="Rokitta S."/>
            <person name="Shiraiwa Y."/>
            <person name="Soanes D.M."/>
            <person name="van der Giezen M."/>
            <person name="Wahlund T.M."/>
            <person name="Williams B."/>
            <person name="Wilson W."/>
            <person name="Wolfe G."/>
            <person name="Wurch L.L."/>
        </authorList>
    </citation>
    <scope>NUCLEOTIDE SEQUENCE</scope>
</reference>
<dbReference type="RefSeq" id="XP_005770759.1">
    <property type="nucleotide sequence ID" value="XM_005770702.1"/>
</dbReference>
<name>A0A0D3J495_EMIH1</name>
<evidence type="ECO:0000313" key="2">
    <source>
        <dbReference type="EnsemblProtists" id="EOD18330"/>
    </source>
</evidence>
<evidence type="ECO:0000313" key="3">
    <source>
        <dbReference type="Proteomes" id="UP000013827"/>
    </source>
</evidence>
<dbReference type="Proteomes" id="UP000013827">
    <property type="component" value="Unassembled WGS sequence"/>
</dbReference>
<protein>
    <submittedName>
        <fullName evidence="2">Uncharacterized protein</fullName>
    </submittedName>
</protein>
<dbReference type="GeneID" id="19046331"/>
<feature type="region of interest" description="Disordered" evidence="1">
    <location>
        <begin position="1"/>
        <end position="73"/>
    </location>
</feature>
<feature type="compositionally biased region" description="Pro residues" evidence="1">
    <location>
        <begin position="23"/>
        <end position="32"/>
    </location>
</feature>
<feature type="region of interest" description="Disordered" evidence="1">
    <location>
        <begin position="104"/>
        <end position="124"/>
    </location>
</feature>
<dbReference type="PaxDb" id="2903-EOD18330"/>
<organism evidence="2 3">
    <name type="scientific">Emiliania huxleyi (strain CCMP1516)</name>
    <dbReference type="NCBI Taxonomy" id="280463"/>
    <lineage>
        <taxon>Eukaryota</taxon>
        <taxon>Haptista</taxon>
        <taxon>Haptophyta</taxon>
        <taxon>Prymnesiophyceae</taxon>
        <taxon>Isochrysidales</taxon>
        <taxon>Noelaerhabdaceae</taxon>
        <taxon>Emiliania</taxon>
    </lineage>
</organism>
<feature type="compositionally biased region" description="Basic residues" evidence="1">
    <location>
        <begin position="12"/>
        <end position="22"/>
    </location>
</feature>
<reference evidence="2" key="2">
    <citation type="submission" date="2024-10" db="UniProtKB">
        <authorList>
            <consortium name="EnsemblProtists"/>
        </authorList>
    </citation>
    <scope>IDENTIFICATION</scope>
</reference>